<evidence type="ECO:0000256" key="3">
    <source>
        <dbReference type="ARBA" id="ARBA00022771"/>
    </source>
</evidence>
<keyword evidence="1" id="KW-0479">Metal-binding</keyword>
<dbReference type="PANTHER" id="PTHR24409">
    <property type="entry name" value="ZINC FINGER PROTEIN 142"/>
    <property type="match status" value="1"/>
</dbReference>
<feature type="domain" description="C2H2-type" evidence="6">
    <location>
        <begin position="155"/>
        <end position="182"/>
    </location>
</feature>
<proteinExistence type="predicted"/>
<keyword evidence="4" id="KW-0862">Zinc</keyword>
<organism evidence="7">
    <name type="scientific">Diabrotica virgifera virgifera</name>
    <name type="common">western corn rootworm</name>
    <dbReference type="NCBI Taxonomy" id="50390"/>
    <lineage>
        <taxon>Eukaryota</taxon>
        <taxon>Metazoa</taxon>
        <taxon>Ecdysozoa</taxon>
        <taxon>Arthropoda</taxon>
        <taxon>Hexapoda</taxon>
        <taxon>Insecta</taxon>
        <taxon>Pterygota</taxon>
        <taxon>Neoptera</taxon>
        <taxon>Endopterygota</taxon>
        <taxon>Coleoptera</taxon>
        <taxon>Polyphaga</taxon>
        <taxon>Cucujiformia</taxon>
        <taxon>Chrysomeloidea</taxon>
        <taxon>Chrysomelidae</taxon>
        <taxon>Galerucinae</taxon>
        <taxon>Diabroticina</taxon>
        <taxon>Diabroticites</taxon>
        <taxon>Diabrotica</taxon>
    </lineage>
</organism>
<protein>
    <submittedName>
        <fullName evidence="7">Zinc finger protein 626-like</fullName>
    </submittedName>
</protein>
<sequence length="227" mass="26549">MKKKKFKCNICNKEFREARSALEHENLHTGDKPFKCEQCDRSYPLSIALQDHIKRKHSKTITEEEVHSCVFCTKEYRHRSGLLRHYSSKHKELDVDYSVACGICGKTFSGRNCLKRHELIHTGLKPYKCNICNKSFSSQVQLKTHARIHTGERPYVCNYCNKRFSQSAPYHYHLVTHTGKRCHFCINCNKGYISLLNLKIHMKKCHIKYEITSEIDIKSEPLELVGE</sequence>
<evidence type="ECO:0000256" key="4">
    <source>
        <dbReference type="ARBA" id="ARBA00022833"/>
    </source>
</evidence>
<name>A0A6P7F5L5_DIAVI</name>
<dbReference type="SUPFAM" id="SSF57667">
    <property type="entry name" value="beta-beta-alpha zinc fingers"/>
    <property type="match status" value="4"/>
</dbReference>
<dbReference type="GO" id="GO:0005634">
    <property type="term" value="C:nucleus"/>
    <property type="evidence" value="ECO:0007669"/>
    <property type="project" value="TreeGrafter"/>
</dbReference>
<reference evidence="7" key="1">
    <citation type="submission" date="2025-08" db="UniProtKB">
        <authorList>
            <consortium name="RefSeq"/>
        </authorList>
    </citation>
    <scope>IDENTIFICATION</scope>
    <source>
        <tissue evidence="7">Whole insect</tissue>
    </source>
</reference>
<evidence type="ECO:0000313" key="7">
    <source>
        <dbReference type="RefSeq" id="XP_028128745.1"/>
    </source>
</evidence>
<dbReference type="RefSeq" id="XP_028128745.1">
    <property type="nucleotide sequence ID" value="XM_028272944.1"/>
</dbReference>
<dbReference type="PROSITE" id="PS50157">
    <property type="entry name" value="ZINC_FINGER_C2H2_2"/>
    <property type="match status" value="5"/>
</dbReference>
<dbReference type="FunFam" id="3.30.160.60:FF:000446">
    <property type="entry name" value="Zinc finger protein"/>
    <property type="match status" value="2"/>
</dbReference>
<dbReference type="GO" id="GO:0000981">
    <property type="term" value="F:DNA-binding transcription factor activity, RNA polymerase II-specific"/>
    <property type="evidence" value="ECO:0007669"/>
    <property type="project" value="TreeGrafter"/>
</dbReference>
<dbReference type="InterPro" id="IPR036236">
    <property type="entry name" value="Znf_C2H2_sf"/>
</dbReference>
<dbReference type="InParanoid" id="A0A6P7F5L5"/>
<dbReference type="SMART" id="SM00355">
    <property type="entry name" value="ZnF_C2H2"/>
    <property type="match status" value="7"/>
</dbReference>
<dbReference type="GO" id="GO:0008270">
    <property type="term" value="F:zinc ion binding"/>
    <property type="evidence" value="ECO:0007669"/>
    <property type="project" value="UniProtKB-KW"/>
</dbReference>
<feature type="domain" description="C2H2-type" evidence="6">
    <location>
        <begin position="34"/>
        <end position="58"/>
    </location>
</feature>
<evidence type="ECO:0000259" key="6">
    <source>
        <dbReference type="PROSITE" id="PS50157"/>
    </source>
</evidence>
<dbReference type="GO" id="GO:0000977">
    <property type="term" value="F:RNA polymerase II transcription regulatory region sequence-specific DNA binding"/>
    <property type="evidence" value="ECO:0007669"/>
    <property type="project" value="TreeGrafter"/>
</dbReference>
<evidence type="ECO:0000256" key="5">
    <source>
        <dbReference type="PROSITE-ProRule" id="PRU00042"/>
    </source>
</evidence>
<accession>A0A6P7F5L5</accession>
<feature type="domain" description="C2H2-type" evidence="6">
    <location>
        <begin position="127"/>
        <end position="154"/>
    </location>
</feature>
<dbReference type="Gene3D" id="3.30.160.60">
    <property type="entry name" value="Classic Zinc Finger"/>
    <property type="match status" value="5"/>
</dbReference>
<dbReference type="PANTHER" id="PTHR24409:SF433">
    <property type="entry name" value="LD24322P"/>
    <property type="match status" value="1"/>
</dbReference>
<dbReference type="InterPro" id="IPR013087">
    <property type="entry name" value="Znf_C2H2_type"/>
</dbReference>
<dbReference type="Pfam" id="PF00096">
    <property type="entry name" value="zf-C2H2"/>
    <property type="match status" value="4"/>
</dbReference>
<keyword evidence="2" id="KW-0677">Repeat</keyword>
<evidence type="ECO:0000256" key="1">
    <source>
        <dbReference type="ARBA" id="ARBA00022723"/>
    </source>
</evidence>
<dbReference type="FunFam" id="3.30.160.60:FF:002284">
    <property type="entry name" value="Zinc finger protein, putative"/>
    <property type="match status" value="1"/>
</dbReference>
<dbReference type="PROSITE" id="PS00028">
    <property type="entry name" value="ZINC_FINGER_C2H2_1"/>
    <property type="match status" value="6"/>
</dbReference>
<keyword evidence="3 5" id="KW-0863">Zinc-finger</keyword>
<evidence type="ECO:0000256" key="2">
    <source>
        <dbReference type="ARBA" id="ARBA00022737"/>
    </source>
</evidence>
<feature type="domain" description="C2H2-type" evidence="6">
    <location>
        <begin position="6"/>
        <end position="33"/>
    </location>
</feature>
<dbReference type="AlphaFoldDB" id="A0A6P7F5L5"/>
<feature type="domain" description="C2H2-type" evidence="6">
    <location>
        <begin position="99"/>
        <end position="126"/>
    </location>
</feature>
<gene>
    <name evidence="7" type="primary">LOC114325019</name>
</gene>